<keyword evidence="1" id="KW-0472">Membrane</keyword>
<evidence type="ECO:0000256" key="1">
    <source>
        <dbReference type="SAM" id="Phobius"/>
    </source>
</evidence>
<keyword evidence="1" id="KW-0812">Transmembrane</keyword>
<dbReference type="Proteomes" id="UP001497457">
    <property type="component" value="Chromosome 26rd"/>
</dbReference>
<feature type="transmembrane region" description="Helical" evidence="1">
    <location>
        <begin position="49"/>
        <end position="73"/>
    </location>
</feature>
<keyword evidence="1" id="KW-1133">Transmembrane helix</keyword>
<feature type="transmembrane region" description="Helical" evidence="1">
    <location>
        <begin position="94"/>
        <end position="115"/>
    </location>
</feature>
<accession>A0ABC9BJT1</accession>
<dbReference type="AlphaFoldDB" id="A0ABC9BJT1"/>
<protein>
    <submittedName>
        <fullName evidence="2">Uncharacterized protein</fullName>
    </submittedName>
</protein>
<gene>
    <name evidence="2" type="ORF">URODEC1_LOCUS65653</name>
</gene>
<name>A0ABC9BJT1_9POAL</name>
<evidence type="ECO:0000313" key="3">
    <source>
        <dbReference type="Proteomes" id="UP001497457"/>
    </source>
</evidence>
<proteinExistence type="predicted"/>
<keyword evidence="3" id="KW-1185">Reference proteome</keyword>
<sequence length="117" mass="11639">MALASRALAAAVHLACVFGAVLCWAAHLAGHILASKETTLPSGDSHAHAGAATVLLLLASTITYFLAVTRVYLELAVAANPDLIAAHRLAAATAKAAAATSLLALSAAAAVYGGIRP</sequence>
<dbReference type="EMBL" id="OZ075136">
    <property type="protein sequence ID" value="CAL5001855.1"/>
    <property type="molecule type" value="Genomic_DNA"/>
</dbReference>
<evidence type="ECO:0000313" key="2">
    <source>
        <dbReference type="EMBL" id="CAL5001855.1"/>
    </source>
</evidence>
<reference evidence="2" key="1">
    <citation type="submission" date="2024-10" db="EMBL/GenBank/DDBJ databases">
        <authorList>
            <person name="Ryan C."/>
        </authorList>
    </citation>
    <scope>NUCLEOTIDE SEQUENCE [LARGE SCALE GENOMIC DNA]</scope>
</reference>
<organism evidence="2 3">
    <name type="scientific">Urochloa decumbens</name>
    <dbReference type="NCBI Taxonomy" id="240449"/>
    <lineage>
        <taxon>Eukaryota</taxon>
        <taxon>Viridiplantae</taxon>
        <taxon>Streptophyta</taxon>
        <taxon>Embryophyta</taxon>
        <taxon>Tracheophyta</taxon>
        <taxon>Spermatophyta</taxon>
        <taxon>Magnoliopsida</taxon>
        <taxon>Liliopsida</taxon>
        <taxon>Poales</taxon>
        <taxon>Poaceae</taxon>
        <taxon>PACMAD clade</taxon>
        <taxon>Panicoideae</taxon>
        <taxon>Panicodae</taxon>
        <taxon>Paniceae</taxon>
        <taxon>Melinidinae</taxon>
        <taxon>Urochloa</taxon>
    </lineage>
</organism>